<dbReference type="CDD" id="cd18011">
    <property type="entry name" value="DEXDc_RapA"/>
    <property type="match status" value="1"/>
</dbReference>
<dbReference type="InterPro" id="IPR000330">
    <property type="entry name" value="SNF2_N"/>
</dbReference>
<name>A0A0F9LS95_9ZZZZ</name>
<dbReference type="SUPFAM" id="SSF52540">
    <property type="entry name" value="P-loop containing nucleoside triphosphate hydrolases"/>
    <property type="match status" value="1"/>
</dbReference>
<dbReference type="GO" id="GO:0005524">
    <property type="term" value="F:ATP binding"/>
    <property type="evidence" value="ECO:0007669"/>
    <property type="project" value="UniProtKB-KW"/>
</dbReference>
<dbReference type="Gene3D" id="3.40.50.10810">
    <property type="entry name" value="Tandem AAA-ATPase domain"/>
    <property type="match status" value="1"/>
</dbReference>
<dbReference type="InterPro" id="IPR057342">
    <property type="entry name" value="DEXDc_RapA"/>
</dbReference>
<dbReference type="Pfam" id="PF00176">
    <property type="entry name" value="SNF2-rel_dom"/>
    <property type="match status" value="1"/>
</dbReference>
<comment type="caution">
    <text evidence="2">The sequence shown here is derived from an EMBL/GenBank/DDBJ whole genome shotgun (WGS) entry which is preliminary data.</text>
</comment>
<dbReference type="PANTHER" id="PTHR10799">
    <property type="entry name" value="SNF2/RAD54 HELICASE FAMILY"/>
    <property type="match status" value="1"/>
</dbReference>
<dbReference type="InterPro" id="IPR038718">
    <property type="entry name" value="SNF2-like_sf"/>
</dbReference>
<gene>
    <name evidence="2" type="ORF">LCGC14_1243700</name>
</gene>
<dbReference type="EMBL" id="LAZR01006743">
    <property type="protein sequence ID" value="KKM89936.1"/>
    <property type="molecule type" value="Genomic_DNA"/>
</dbReference>
<protein>
    <recommendedName>
        <fullName evidence="1">Helicase ATP-binding domain-containing protein</fullName>
    </recommendedName>
</protein>
<reference evidence="2" key="1">
    <citation type="journal article" date="2015" name="Nature">
        <title>Complex archaea that bridge the gap between prokaryotes and eukaryotes.</title>
        <authorList>
            <person name="Spang A."/>
            <person name="Saw J.H."/>
            <person name="Jorgensen S.L."/>
            <person name="Zaremba-Niedzwiedzka K."/>
            <person name="Martijn J."/>
            <person name="Lind A.E."/>
            <person name="van Eijk R."/>
            <person name="Schleper C."/>
            <person name="Guy L."/>
            <person name="Ettema T.J."/>
        </authorList>
    </citation>
    <scope>NUCLEOTIDE SEQUENCE</scope>
</reference>
<feature type="non-terminal residue" evidence="2">
    <location>
        <position position="586"/>
    </location>
</feature>
<dbReference type="GO" id="GO:0004386">
    <property type="term" value="F:helicase activity"/>
    <property type="evidence" value="ECO:0007669"/>
    <property type="project" value="UniProtKB-KW"/>
</dbReference>
<feature type="domain" description="Helicase ATP-binding" evidence="1">
    <location>
        <begin position="205"/>
        <end position="389"/>
    </location>
</feature>
<dbReference type="InterPro" id="IPR014001">
    <property type="entry name" value="Helicase_ATP-bd"/>
</dbReference>
<sequence>MVLNRLNYNCPFCGKDLTSQFSKCFNIYCTGQKFNVGNLVIYRLNPDLGVGRIIRKLEVPASRSLDKVDTHFVITHKVMFRDKIVKVIHPIDLIHYIFELNDEIITKQGNGHINSKDFLIKDGTISYEFLKNDGKVVQIFESEIYSKYETPIETLIKRQKFDPSLNFLIKYWANLFHTYYTSYRVKCITNSRLSLMPHQVNVAHRLAEEYFSRIILADEVGLGKTIEAGIYVKEMMARNLAERILIIVPASLQKQWQFEMANKFNIHFKIYDGKKIRKLKRKGSYRHAEILHNPFYYDNLIICSLQFARNKKYIELLSNISWDIVIFDEAHHLRRYLTNAKTGNYRETLNYELARKISLNSESLLLLTATPLQLHSFELYSLIELIHPEVFKNFGDFEHFRKNKSFINLLIANLTNVDRLNNFEVKNTIKLLKDLGYIDKRKSYIQIVANLENNAYKYDLVKKIERDHTLSKFLIRNRKKNVFTKEFITNRIVKTIIVIPTQLELDLYNEIRLYLAKIYNSSLNNKKNVGIGFVITTLQKLLTSSKFAFLKSLERRLKDIDRFKNFFLSPDAIKEENPEYYELELE</sequence>
<evidence type="ECO:0000259" key="1">
    <source>
        <dbReference type="PROSITE" id="PS51192"/>
    </source>
</evidence>
<organism evidence="2">
    <name type="scientific">marine sediment metagenome</name>
    <dbReference type="NCBI Taxonomy" id="412755"/>
    <lineage>
        <taxon>unclassified sequences</taxon>
        <taxon>metagenomes</taxon>
        <taxon>ecological metagenomes</taxon>
    </lineage>
</organism>
<evidence type="ECO:0000313" key="2">
    <source>
        <dbReference type="EMBL" id="KKM89936.1"/>
    </source>
</evidence>
<accession>A0A0F9LS95</accession>
<proteinExistence type="predicted"/>
<dbReference type="AlphaFoldDB" id="A0A0F9LS95"/>
<dbReference type="InterPro" id="IPR027417">
    <property type="entry name" value="P-loop_NTPase"/>
</dbReference>
<dbReference type="PROSITE" id="PS51192">
    <property type="entry name" value="HELICASE_ATP_BIND_1"/>
    <property type="match status" value="1"/>
</dbReference>
<dbReference type="SMART" id="SM00487">
    <property type="entry name" value="DEXDc"/>
    <property type="match status" value="1"/>
</dbReference>